<evidence type="ECO:0000313" key="2">
    <source>
        <dbReference type="Proteomes" id="UP000224634"/>
    </source>
</evidence>
<proteinExistence type="predicted"/>
<sequence length="391" mass="44488">MASIQKVEALSSMESLPNELLEHIFSFLSCCKDIPSSQKIRHVPNHGITTSPCSDLKHISQTSRRFRELSLANLFSHARLELRDLQPFISFLCRNGLFKYVRSVVVSIRSIFPGSENQLWWETLLGHLDPESLTVIAPPHVFAEMAHCSLEKTHLWAFELPLQIMQFRQPFKGKRVMEAAVKKPVEVADDLTESTILSARPWSEIHFNEGSSLKAYNNYEYFLLHVPSIMDHWGTTNPLQSKILPYPTGPITRLKSFHYTAVFPFYNHTNMVLKVIRNMLNLVRLSIQLSPSPGSTILEDERERGSLNPNDPWMELDTSYSLISHTVRYLGVQGELEEFQSWDFERSALKDNLATTMKTGLNGKWVHKGDGLWVKAPPLEEQSPSDGNGAA</sequence>
<dbReference type="Gene3D" id="1.20.1280.50">
    <property type="match status" value="1"/>
</dbReference>
<dbReference type="STRING" id="1447883.A0A2B7X7F6"/>
<gene>
    <name evidence="1" type="ORF">AJ80_07983</name>
</gene>
<organism evidence="1 2">
    <name type="scientific">Polytolypa hystricis (strain UAMH7299)</name>
    <dbReference type="NCBI Taxonomy" id="1447883"/>
    <lineage>
        <taxon>Eukaryota</taxon>
        <taxon>Fungi</taxon>
        <taxon>Dikarya</taxon>
        <taxon>Ascomycota</taxon>
        <taxon>Pezizomycotina</taxon>
        <taxon>Eurotiomycetes</taxon>
        <taxon>Eurotiomycetidae</taxon>
        <taxon>Onygenales</taxon>
        <taxon>Onygenales incertae sedis</taxon>
        <taxon>Polytolypa</taxon>
    </lineage>
</organism>
<dbReference type="AlphaFoldDB" id="A0A2B7X7F6"/>
<dbReference type="EMBL" id="PDNA01000166">
    <property type="protein sequence ID" value="PGH07594.1"/>
    <property type="molecule type" value="Genomic_DNA"/>
</dbReference>
<accession>A0A2B7X7F6</accession>
<reference evidence="1 2" key="1">
    <citation type="submission" date="2017-10" db="EMBL/GenBank/DDBJ databases">
        <title>Comparative genomics in systemic dimorphic fungi from Ajellomycetaceae.</title>
        <authorList>
            <person name="Munoz J.F."/>
            <person name="Mcewen J.G."/>
            <person name="Clay O.K."/>
            <person name="Cuomo C.A."/>
        </authorList>
    </citation>
    <scope>NUCLEOTIDE SEQUENCE [LARGE SCALE GENOMIC DNA]</scope>
    <source>
        <strain evidence="1 2">UAMH7299</strain>
    </source>
</reference>
<dbReference type="OrthoDB" id="5296720at2759"/>
<dbReference type="Proteomes" id="UP000224634">
    <property type="component" value="Unassembled WGS sequence"/>
</dbReference>
<comment type="caution">
    <text evidence="1">The sequence shown here is derived from an EMBL/GenBank/DDBJ whole genome shotgun (WGS) entry which is preliminary data.</text>
</comment>
<name>A0A2B7X7F6_POLH7</name>
<protein>
    <recommendedName>
        <fullName evidence="3">F-box domain-containing protein</fullName>
    </recommendedName>
</protein>
<keyword evidence="2" id="KW-1185">Reference proteome</keyword>
<dbReference type="CDD" id="cd09917">
    <property type="entry name" value="F-box_SF"/>
    <property type="match status" value="1"/>
</dbReference>
<evidence type="ECO:0008006" key="3">
    <source>
        <dbReference type="Google" id="ProtNLM"/>
    </source>
</evidence>
<evidence type="ECO:0000313" key="1">
    <source>
        <dbReference type="EMBL" id="PGH07594.1"/>
    </source>
</evidence>